<name>A0A059BRU4_EUCGR</name>
<protein>
    <submittedName>
        <fullName evidence="2">Uncharacterized protein</fullName>
    </submittedName>
</protein>
<feature type="signal peptide" evidence="1">
    <location>
        <begin position="1"/>
        <end position="17"/>
    </location>
</feature>
<dbReference type="InParanoid" id="A0A059BRU4"/>
<dbReference type="EMBL" id="KK198758">
    <property type="protein sequence ID" value="KCW68681.1"/>
    <property type="molecule type" value="Genomic_DNA"/>
</dbReference>
<proteinExistence type="predicted"/>
<gene>
    <name evidence="2" type="ORF">EUGRSUZ_F02277</name>
</gene>
<dbReference type="Gramene" id="KCW68681">
    <property type="protein sequence ID" value="KCW68681"/>
    <property type="gene ID" value="EUGRSUZ_F02277"/>
</dbReference>
<sequence length="87" mass="9123">MKSSCLVLCLLILVASAQFGHIHGRTLRSDTVSGCGEDRDQDHRGASMGAMASFAFSSNSNETTRPYSVRSLAAKLASGPSKKGPGH</sequence>
<reference evidence="2" key="1">
    <citation type="submission" date="2013-07" db="EMBL/GenBank/DDBJ databases">
        <title>The genome of Eucalyptus grandis.</title>
        <authorList>
            <person name="Schmutz J."/>
            <person name="Hayes R."/>
            <person name="Myburg A."/>
            <person name="Tuskan G."/>
            <person name="Grattapaglia D."/>
            <person name="Rokhsar D.S."/>
        </authorList>
    </citation>
    <scope>NUCLEOTIDE SEQUENCE</scope>
    <source>
        <tissue evidence="2">Leaf extractions</tissue>
    </source>
</reference>
<evidence type="ECO:0000313" key="2">
    <source>
        <dbReference type="EMBL" id="KCW68681.1"/>
    </source>
</evidence>
<evidence type="ECO:0000256" key="1">
    <source>
        <dbReference type="SAM" id="SignalP"/>
    </source>
</evidence>
<accession>A0A059BRU4</accession>
<organism evidence="2">
    <name type="scientific">Eucalyptus grandis</name>
    <name type="common">Flooded gum</name>
    <dbReference type="NCBI Taxonomy" id="71139"/>
    <lineage>
        <taxon>Eukaryota</taxon>
        <taxon>Viridiplantae</taxon>
        <taxon>Streptophyta</taxon>
        <taxon>Embryophyta</taxon>
        <taxon>Tracheophyta</taxon>
        <taxon>Spermatophyta</taxon>
        <taxon>Magnoliopsida</taxon>
        <taxon>eudicotyledons</taxon>
        <taxon>Gunneridae</taxon>
        <taxon>Pentapetalae</taxon>
        <taxon>rosids</taxon>
        <taxon>malvids</taxon>
        <taxon>Myrtales</taxon>
        <taxon>Myrtaceae</taxon>
        <taxon>Myrtoideae</taxon>
        <taxon>Eucalypteae</taxon>
        <taxon>Eucalyptus</taxon>
    </lineage>
</organism>
<feature type="chain" id="PRO_5001568736" evidence="1">
    <location>
        <begin position="18"/>
        <end position="87"/>
    </location>
</feature>
<dbReference type="AlphaFoldDB" id="A0A059BRU4"/>
<dbReference type="OMA" id="CFVHGRV"/>
<keyword evidence="1" id="KW-0732">Signal</keyword>